<dbReference type="Proteomes" id="UP000197032">
    <property type="component" value="Unassembled WGS sequence"/>
</dbReference>
<feature type="transmembrane region" description="Helical" evidence="4">
    <location>
        <begin position="361"/>
        <end position="381"/>
    </location>
</feature>
<gene>
    <name evidence="5" type="ORF">KKC1_05180</name>
</gene>
<dbReference type="AlphaFoldDB" id="A0A1Z5HPA1"/>
<reference evidence="6" key="1">
    <citation type="journal article" date="2017" name="Appl. Environ. Microbiol.">
        <title>Genomic analysis of Calderihabitans maritimus KKC1, a thermophilic hydrogenogenic carboxydotrophic bacterium isolated from marine sediment.</title>
        <authorList>
            <person name="Omae K."/>
            <person name="Yoneda Y."/>
            <person name="Fukuyama Y."/>
            <person name="Yoshida T."/>
            <person name="Sako Y."/>
        </authorList>
    </citation>
    <scope>NUCLEOTIDE SEQUENCE [LARGE SCALE GENOMIC DNA]</scope>
    <source>
        <strain evidence="6">KKC1</strain>
    </source>
</reference>
<feature type="region of interest" description="Disordered" evidence="3">
    <location>
        <begin position="477"/>
        <end position="515"/>
    </location>
</feature>
<keyword evidence="4" id="KW-0812">Transmembrane</keyword>
<comment type="caution">
    <text evidence="5">The sequence shown here is derived from an EMBL/GenBank/DDBJ whole genome shotgun (WGS) entry which is preliminary data.</text>
</comment>
<feature type="transmembrane region" description="Helical" evidence="4">
    <location>
        <begin position="388"/>
        <end position="405"/>
    </location>
</feature>
<evidence type="ECO:0000256" key="1">
    <source>
        <dbReference type="ARBA" id="ARBA00005278"/>
    </source>
</evidence>
<dbReference type="EMBL" id="BDGJ01000016">
    <property type="protein sequence ID" value="GAW91356.1"/>
    <property type="molecule type" value="Genomic_DNA"/>
</dbReference>
<feature type="transmembrane region" description="Helical" evidence="4">
    <location>
        <begin position="417"/>
        <end position="443"/>
    </location>
</feature>
<name>A0A1Z5HPA1_9FIRM</name>
<dbReference type="PANTHER" id="PTHR22550">
    <property type="entry name" value="SPORE GERMINATION PROTEIN"/>
    <property type="match status" value="1"/>
</dbReference>
<proteinExistence type="inferred from homology"/>
<dbReference type="OrthoDB" id="1726708at2"/>
<dbReference type="InterPro" id="IPR050768">
    <property type="entry name" value="UPF0353/GerABKA_families"/>
</dbReference>
<dbReference type="GO" id="GO:0009847">
    <property type="term" value="P:spore germination"/>
    <property type="evidence" value="ECO:0007669"/>
    <property type="project" value="InterPro"/>
</dbReference>
<dbReference type="PIRSF" id="PIRSF005690">
    <property type="entry name" value="GerBA"/>
    <property type="match status" value="1"/>
</dbReference>
<dbReference type="GO" id="GO:0016020">
    <property type="term" value="C:membrane"/>
    <property type="evidence" value="ECO:0007669"/>
    <property type="project" value="InterPro"/>
</dbReference>
<evidence type="ECO:0000256" key="2">
    <source>
        <dbReference type="ARBA" id="ARBA00023136"/>
    </source>
</evidence>
<evidence type="ECO:0000313" key="5">
    <source>
        <dbReference type="EMBL" id="GAW91356.1"/>
    </source>
</evidence>
<accession>A0A1Z5HPA1</accession>
<dbReference type="PANTHER" id="PTHR22550:SF9">
    <property type="entry name" value="STAGE V SPORULATION PROTEIN AF"/>
    <property type="match status" value="1"/>
</dbReference>
<dbReference type="InterPro" id="IPR004995">
    <property type="entry name" value="Spore_Ger"/>
</dbReference>
<evidence type="ECO:0000313" key="6">
    <source>
        <dbReference type="Proteomes" id="UP000197032"/>
    </source>
</evidence>
<feature type="transmembrane region" description="Helical" evidence="4">
    <location>
        <begin position="294"/>
        <end position="315"/>
    </location>
</feature>
<dbReference type="RefSeq" id="WP_088552904.1">
    <property type="nucleotide sequence ID" value="NZ_BDGJ01000016.1"/>
</dbReference>
<keyword evidence="2 4" id="KW-0472">Membrane</keyword>
<keyword evidence="6" id="KW-1185">Reference proteome</keyword>
<evidence type="ECO:0000256" key="3">
    <source>
        <dbReference type="SAM" id="MobiDB-lite"/>
    </source>
</evidence>
<feature type="compositionally biased region" description="Basic and acidic residues" evidence="3">
    <location>
        <begin position="500"/>
        <end position="515"/>
    </location>
</feature>
<dbReference type="Pfam" id="PF03323">
    <property type="entry name" value="GerA"/>
    <property type="match status" value="1"/>
</dbReference>
<comment type="similarity">
    <text evidence="1">Belongs to the GerABKA family.</text>
</comment>
<evidence type="ECO:0000256" key="4">
    <source>
        <dbReference type="SAM" id="Phobius"/>
    </source>
</evidence>
<protein>
    <submittedName>
        <fullName evidence="5">GerA spore germination protein</fullName>
    </submittedName>
</protein>
<sequence>MIADDGQKAKISKKLDENLKWLNEALGIDKNFDIISRQVHFAGKDAFLLFVDGFTKDNIMMYLLRSLTLVKREDIVVNTLEKIFKTYIDYIEVDQTDDLHQVVDRVLAGQTALFIEGEQKAILIDAREYPIRSPEEPDLERVVRGSRDGFVETLVYNTALIRRRIRDPKLRMELMEAGTRSKTDICIAYLEDVANPNLVQLIKEKIEAIRMDGLPMAEKSVEELIMPGSFWNPFPKIRYTERPDVAAAHLLEGHVLVLVDTSPSVMILPATFFHHVQHAEEYRQSPLVGAFLRWVRFFGIAASVFLAPVWLLVALEPRLLPEGLKFIGPDKPGQVGLMWQFFFAELGIDLLRMAAVHTPSALTTALGLIAAILIGEVAIDIGLFAPEVVLYMSIAAVGVFATPSYELGMANTLVRILLIFAVGLFRLPGLLVGFGLVFIFLALSKSFGVPYLWPLIPFNWTALKSILVRSPVPIQNTRPSALKPQDASRQPLPATKPLKRKSENSETNGSRRKDE</sequence>
<organism evidence="5 6">
    <name type="scientific">Calderihabitans maritimus</name>
    <dbReference type="NCBI Taxonomy" id="1246530"/>
    <lineage>
        <taxon>Bacteria</taxon>
        <taxon>Bacillati</taxon>
        <taxon>Bacillota</taxon>
        <taxon>Clostridia</taxon>
        <taxon>Neomoorellales</taxon>
        <taxon>Calderihabitantaceae</taxon>
        <taxon>Calderihabitans</taxon>
    </lineage>
</organism>
<keyword evidence="4" id="KW-1133">Transmembrane helix</keyword>